<dbReference type="CDD" id="cd14066">
    <property type="entry name" value="STKc_IRAK"/>
    <property type="match status" value="1"/>
</dbReference>
<dbReference type="PROSITE" id="PS00107">
    <property type="entry name" value="PROTEIN_KINASE_ATP"/>
    <property type="match status" value="1"/>
</dbReference>
<feature type="transmembrane region" description="Helical" evidence="8">
    <location>
        <begin position="169"/>
        <end position="193"/>
    </location>
</feature>
<dbReference type="InterPro" id="IPR008271">
    <property type="entry name" value="Ser/Thr_kinase_AS"/>
</dbReference>
<evidence type="ECO:0000256" key="8">
    <source>
        <dbReference type="SAM" id="Phobius"/>
    </source>
</evidence>
<dbReference type="PANTHER" id="PTHR27002:SF1091">
    <property type="entry name" value="CYSTEINE-RICH RECEPTOR-LIKE PROTEIN KINASE 28-RELATED"/>
    <property type="match status" value="1"/>
</dbReference>
<keyword evidence="8" id="KW-1133">Transmembrane helix</keyword>
<dbReference type="InterPro" id="IPR000719">
    <property type="entry name" value="Prot_kinase_dom"/>
</dbReference>
<dbReference type="PANTHER" id="PTHR27002">
    <property type="entry name" value="RECEPTOR-LIKE SERINE/THREONINE-PROTEIN KINASE SD1-8"/>
    <property type="match status" value="1"/>
</dbReference>
<dbReference type="Pfam" id="PF07714">
    <property type="entry name" value="PK_Tyr_Ser-Thr"/>
    <property type="match status" value="1"/>
</dbReference>
<evidence type="ECO:0000256" key="6">
    <source>
        <dbReference type="PROSITE-ProRule" id="PRU10141"/>
    </source>
</evidence>
<dbReference type="SUPFAM" id="SSF56112">
    <property type="entry name" value="Protein kinase-like (PK-like)"/>
    <property type="match status" value="1"/>
</dbReference>
<evidence type="ECO:0000256" key="1">
    <source>
        <dbReference type="ARBA" id="ARBA00022527"/>
    </source>
</evidence>
<gene>
    <name evidence="11" type="primary">LOC130462663</name>
</gene>
<keyword evidence="2" id="KW-0808">Transferase</keyword>
<feature type="region of interest" description="Disordered" evidence="7">
    <location>
        <begin position="203"/>
        <end position="223"/>
    </location>
</feature>
<sequence length="569" mass="63313">MIDYRKIVRQEIKSEKKGEMKVNKKKCYIEVVLIMVLGMIIMPSSAQFIIGDKAPPCWDTIGSCIGDNVNRSESEPKLNPSSPKFNFSEYACCTLIQQTAQTQKQCFCYVDTFLHQNPSYQTNITSVFKYCKVADSLTSLYTFCQDLEDSTPTDVPVSATPSTTGKLKLIIAVTVTSATILVIAIAIGIGIALKCKKAKKKPKDEAHSQSATEDVPPAPAPVPADDNIVTADSLLYEWEALKDATKSFSNDNKIGQGGFGSVYKGTLKNGQEVAVKRLSSGSCQGDKEFKNEVALVAKLQHRNLVKLEGFCLTKDEEKLLVYEFVVNKSLDFFLFDSEKQILLDWPKRYDIIKGVARGMLYLHEDSPIRIIHRDLKAANVLLDEEMHPKIADFGMARIFDEKTYCHTSRVIGTYGYMAPEYLIHGQFNVKSDIYSFGVLVLEIVSGKRISAMTYQSGVAENLLSCGWKCWKDGRSWEFMDPTLSDTYSKDEITKCIHLGLLCVQEDMRRRPSMSTIALMLNSNFAVGALSTPQPPAFMYCGNADQSTMSNTTSVPWSTGTSTNESNTLL</sequence>
<keyword evidence="10" id="KW-1185">Reference proteome</keyword>
<keyword evidence="8" id="KW-0812">Transmembrane</keyword>
<feature type="region of interest" description="Disordered" evidence="7">
    <location>
        <begin position="550"/>
        <end position="569"/>
    </location>
</feature>
<dbReference type="InterPro" id="IPR017441">
    <property type="entry name" value="Protein_kinase_ATP_BS"/>
</dbReference>
<keyword evidence="1" id="KW-0723">Serine/threonine-protein kinase</keyword>
<dbReference type="InterPro" id="IPR011009">
    <property type="entry name" value="Kinase-like_dom_sf"/>
</dbReference>
<evidence type="ECO:0000259" key="9">
    <source>
        <dbReference type="PROSITE" id="PS50011"/>
    </source>
</evidence>
<organism evidence="10 11">
    <name type="scientific">Spinacia oleracea</name>
    <name type="common">Spinach</name>
    <dbReference type="NCBI Taxonomy" id="3562"/>
    <lineage>
        <taxon>Eukaryota</taxon>
        <taxon>Viridiplantae</taxon>
        <taxon>Streptophyta</taxon>
        <taxon>Embryophyta</taxon>
        <taxon>Tracheophyta</taxon>
        <taxon>Spermatophyta</taxon>
        <taxon>Magnoliopsida</taxon>
        <taxon>eudicotyledons</taxon>
        <taxon>Gunneridae</taxon>
        <taxon>Pentapetalae</taxon>
        <taxon>Caryophyllales</taxon>
        <taxon>Chenopodiaceae</taxon>
        <taxon>Chenopodioideae</taxon>
        <taxon>Anserineae</taxon>
        <taxon>Spinacia</taxon>
    </lineage>
</organism>
<name>A0ABM3QVK2_SPIOL</name>
<protein>
    <submittedName>
        <fullName evidence="11">Cysteine-rich receptor-like protein kinase 44</fullName>
    </submittedName>
</protein>
<evidence type="ECO:0000256" key="5">
    <source>
        <dbReference type="ARBA" id="ARBA00022840"/>
    </source>
</evidence>
<dbReference type="RefSeq" id="XP_056687382.1">
    <property type="nucleotide sequence ID" value="XM_056831404.1"/>
</dbReference>
<dbReference type="PROSITE" id="PS00108">
    <property type="entry name" value="PROTEIN_KINASE_ST"/>
    <property type="match status" value="1"/>
</dbReference>
<dbReference type="Gene3D" id="1.10.510.10">
    <property type="entry name" value="Transferase(Phosphotransferase) domain 1"/>
    <property type="match status" value="1"/>
</dbReference>
<evidence type="ECO:0000256" key="7">
    <source>
        <dbReference type="SAM" id="MobiDB-lite"/>
    </source>
</evidence>
<reference evidence="11" key="2">
    <citation type="submission" date="2025-08" db="UniProtKB">
        <authorList>
            <consortium name="RefSeq"/>
        </authorList>
    </citation>
    <scope>IDENTIFICATION</scope>
    <source>
        <tissue evidence="11">Leaf</tissue>
    </source>
</reference>
<evidence type="ECO:0000313" key="10">
    <source>
        <dbReference type="Proteomes" id="UP000813463"/>
    </source>
</evidence>
<feature type="binding site" evidence="6">
    <location>
        <position position="276"/>
    </location>
    <ligand>
        <name>ATP</name>
        <dbReference type="ChEBI" id="CHEBI:30616"/>
    </ligand>
</feature>
<feature type="transmembrane region" description="Helical" evidence="8">
    <location>
        <begin position="27"/>
        <end position="50"/>
    </location>
</feature>
<evidence type="ECO:0000256" key="3">
    <source>
        <dbReference type="ARBA" id="ARBA00022741"/>
    </source>
</evidence>
<feature type="domain" description="Protein kinase" evidence="9">
    <location>
        <begin position="248"/>
        <end position="524"/>
    </location>
</feature>
<dbReference type="PROSITE" id="PS50011">
    <property type="entry name" value="PROTEIN_KINASE_DOM"/>
    <property type="match status" value="1"/>
</dbReference>
<proteinExistence type="predicted"/>
<keyword evidence="4" id="KW-0418">Kinase</keyword>
<reference evidence="10" key="1">
    <citation type="journal article" date="2021" name="Nat. Commun.">
        <title>Genomic analyses provide insights into spinach domestication and the genetic basis of agronomic traits.</title>
        <authorList>
            <person name="Cai X."/>
            <person name="Sun X."/>
            <person name="Xu C."/>
            <person name="Sun H."/>
            <person name="Wang X."/>
            <person name="Ge C."/>
            <person name="Zhang Z."/>
            <person name="Wang Q."/>
            <person name="Fei Z."/>
            <person name="Jiao C."/>
            <person name="Wang Q."/>
        </authorList>
    </citation>
    <scope>NUCLEOTIDE SEQUENCE [LARGE SCALE GENOMIC DNA]</scope>
    <source>
        <strain evidence="10">cv. Varoflay</strain>
    </source>
</reference>
<keyword evidence="3 6" id="KW-0547">Nucleotide-binding</keyword>
<evidence type="ECO:0000256" key="2">
    <source>
        <dbReference type="ARBA" id="ARBA00022679"/>
    </source>
</evidence>
<dbReference type="Gene3D" id="3.30.200.20">
    <property type="entry name" value="Phosphorylase Kinase, domain 1"/>
    <property type="match status" value="1"/>
</dbReference>
<dbReference type="InterPro" id="IPR001245">
    <property type="entry name" value="Ser-Thr/Tyr_kinase_cat_dom"/>
</dbReference>
<keyword evidence="8" id="KW-0472">Membrane</keyword>
<dbReference type="Proteomes" id="UP000813463">
    <property type="component" value="Chromosome 6"/>
</dbReference>
<accession>A0ABM3QVK2</accession>
<keyword evidence="5 6" id="KW-0067">ATP-binding</keyword>
<dbReference type="SMART" id="SM00220">
    <property type="entry name" value="S_TKc"/>
    <property type="match status" value="1"/>
</dbReference>
<evidence type="ECO:0000313" key="11">
    <source>
        <dbReference type="RefSeq" id="XP_056687382.1"/>
    </source>
</evidence>
<evidence type="ECO:0000256" key="4">
    <source>
        <dbReference type="ARBA" id="ARBA00022777"/>
    </source>
</evidence>
<dbReference type="GeneID" id="130462663"/>